<reference evidence="1" key="1">
    <citation type="submission" date="2018-04" db="EMBL/GenBank/DDBJ databases">
        <title>Whole genome sequencing of Hypsizygus marmoreus.</title>
        <authorList>
            <person name="Choi I.-G."/>
            <person name="Min B."/>
            <person name="Kim J.-G."/>
            <person name="Kim S."/>
            <person name="Oh Y.-L."/>
            <person name="Kong W.-S."/>
            <person name="Park H."/>
            <person name="Jeong J."/>
            <person name="Song E.-S."/>
        </authorList>
    </citation>
    <scope>NUCLEOTIDE SEQUENCE [LARGE SCALE GENOMIC DNA]</scope>
    <source>
        <strain evidence="1">51987-8</strain>
    </source>
</reference>
<evidence type="ECO:0008006" key="3">
    <source>
        <dbReference type="Google" id="ProtNLM"/>
    </source>
</evidence>
<dbReference type="EMBL" id="LUEZ02000096">
    <property type="protein sequence ID" value="RDB14819.1"/>
    <property type="molecule type" value="Genomic_DNA"/>
</dbReference>
<dbReference type="AlphaFoldDB" id="A0A369IYI1"/>
<evidence type="ECO:0000313" key="2">
    <source>
        <dbReference type="Proteomes" id="UP000076154"/>
    </source>
</evidence>
<dbReference type="InParanoid" id="A0A369IYI1"/>
<keyword evidence="2" id="KW-1185">Reference proteome</keyword>
<proteinExistence type="predicted"/>
<dbReference type="OrthoDB" id="2745518at2759"/>
<protein>
    <recommendedName>
        <fullName evidence="3">Aprataxin and PNK-like factor PBZ domain-containing protein</fullName>
    </recommendedName>
</protein>
<gene>
    <name evidence="1" type="ORF">Hypma_016315</name>
</gene>
<accession>A0A369IYI1</accession>
<evidence type="ECO:0000313" key="1">
    <source>
        <dbReference type="EMBL" id="RDB14819.1"/>
    </source>
</evidence>
<comment type="caution">
    <text evidence="1">The sequence shown here is derived from an EMBL/GenBank/DDBJ whole genome shotgun (WGS) entry which is preliminary data.</text>
</comment>
<sequence length="380" mass="43862">MILASKSFYAVFNSRPQSIIRAVACNALGPALPHALHALRFHTLDSEDKTEPLSPINDEEICGLAANASVAEGLEDLFSSRHKDRNFQTSQLNSTESFKFNRAIYRLILFSRVFPVYDLDFDPEPTEQEVAHIQLERKLFLLKFPDCELFELRSVALFMVEIAEWAQAADSTERLFIHDIDIGDLAHIAGPAKVLDAYRTGCSSSLRDTFNTTTSRNLETAKRDAALRRISLAGHFRYCTGSGQRLLSDFDLWNETSWEYLRGIFPIDELLEQLPGRLYTNNVEMKRLHEAIHEPSFTFPTLLREIHELRTSEYETWTRQDWLCECCIDDILGTHLHLWLSDRNKQKGIEFPKTCQDGYKCKLQDKKKHSKRYNHLCEPQ</sequence>
<dbReference type="Proteomes" id="UP000076154">
    <property type="component" value="Unassembled WGS sequence"/>
</dbReference>
<organism evidence="1 2">
    <name type="scientific">Hypsizygus marmoreus</name>
    <name type="common">White beech mushroom</name>
    <name type="synonym">Agaricus marmoreus</name>
    <dbReference type="NCBI Taxonomy" id="39966"/>
    <lineage>
        <taxon>Eukaryota</taxon>
        <taxon>Fungi</taxon>
        <taxon>Dikarya</taxon>
        <taxon>Basidiomycota</taxon>
        <taxon>Agaricomycotina</taxon>
        <taxon>Agaricomycetes</taxon>
        <taxon>Agaricomycetidae</taxon>
        <taxon>Agaricales</taxon>
        <taxon>Tricholomatineae</taxon>
        <taxon>Lyophyllaceae</taxon>
        <taxon>Hypsizygus</taxon>
    </lineage>
</organism>
<dbReference type="STRING" id="39966.A0A369IYI1"/>
<name>A0A369IYI1_HYPMA</name>